<feature type="binding site" evidence="6">
    <location>
        <position position="384"/>
    </location>
    <ligand>
        <name>Mg(2+)</name>
        <dbReference type="ChEBI" id="CHEBI:18420"/>
    </ligand>
</feature>
<name>A0A5D0MKZ5_9BACT</name>
<evidence type="ECO:0000256" key="6">
    <source>
        <dbReference type="HAMAP-Rule" id="MF_00020"/>
    </source>
</evidence>
<dbReference type="EMBL" id="VSIX01000003">
    <property type="protein sequence ID" value="TYB32211.1"/>
    <property type="molecule type" value="Genomic_DNA"/>
</dbReference>
<dbReference type="GO" id="GO:0005737">
    <property type="term" value="C:cytoplasm"/>
    <property type="evidence" value="ECO:0007669"/>
    <property type="project" value="UniProtKB-SubCell"/>
</dbReference>
<feature type="binding site" evidence="6">
    <location>
        <begin position="282"/>
        <end position="284"/>
    </location>
    <ligand>
        <name>ATP</name>
        <dbReference type="ChEBI" id="CHEBI:30616"/>
    </ligand>
</feature>
<dbReference type="HAMAP" id="MF_00020">
    <property type="entry name" value="Acetate_kinase"/>
    <property type="match status" value="1"/>
</dbReference>
<comment type="cofactor">
    <cofactor evidence="6">
        <name>Mg(2+)</name>
        <dbReference type="ChEBI" id="CHEBI:18420"/>
    </cofactor>
    <cofactor evidence="6">
        <name>Mn(2+)</name>
        <dbReference type="ChEBI" id="CHEBI:29035"/>
    </cofactor>
    <text evidence="6">Mg(2+). Can also accept Mn(2+).</text>
</comment>
<comment type="similarity">
    <text evidence="1 6 7">Belongs to the acetokinase family.</text>
</comment>
<feature type="active site" description="Proton donor/acceptor" evidence="6">
    <location>
        <position position="147"/>
    </location>
</feature>
<dbReference type="EC" id="2.7.2.1" evidence="6"/>
<feature type="binding site" evidence="6">
    <location>
        <begin position="331"/>
        <end position="335"/>
    </location>
    <ligand>
        <name>ATP</name>
        <dbReference type="ChEBI" id="CHEBI:30616"/>
    </ligand>
</feature>
<gene>
    <name evidence="6" type="primary">ackA</name>
    <name evidence="8" type="ORF">FXF47_00300</name>
</gene>
<evidence type="ECO:0000256" key="2">
    <source>
        <dbReference type="ARBA" id="ARBA00022679"/>
    </source>
</evidence>
<feature type="site" description="Transition state stabilizer" evidence="6">
    <location>
        <position position="240"/>
    </location>
</feature>
<reference evidence="8" key="1">
    <citation type="submission" date="2019-08" db="EMBL/GenBank/DDBJ databases">
        <title>Genomic characterization of a novel candidate phylum (ARYD3) from a high temperature, high salinity tertiary oil reservoir in north central Oklahoma, USA.</title>
        <authorList>
            <person name="Youssef N.H."/>
            <person name="Yadav A."/>
            <person name="Elshahed M.S."/>
        </authorList>
    </citation>
    <scope>NUCLEOTIDE SEQUENCE [LARGE SCALE GENOMIC DNA]</scope>
    <source>
        <strain evidence="8">ARYD3</strain>
    </source>
</reference>
<protein>
    <recommendedName>
        <fullName evidence="6">Acetate kinase</fullName>
        <ecNumber evidence="6">2.7.2.1</ecNumber>
    </recommendedName>
    <alternativeName>
        <fullName evidence="6">Acetokinase</fullName>
    </alternativeName>
</protein>
<dbReference type="UniPathway" id="UPA00340">
    <property type="reaction ID" value="UER00458"/>
</dbReference>
<comment type="pathway">
    <text evidence="6">Metabolic intermediate biosynthesis; acetyl-CoA biosynthesis; acetyl-CoA from acetate: step 1/2.</text>
</comment>
<keyword evidence="2 6" id="KW-0808">Transferase</keyword>
<comment type="caution">
    <text evidence="8">The sequence shown here is derived from an EMBL/GenBank/DDBJ whole genome shotgun (WGS) entry which is preliminary data.</text>
</comment>
<dbReference type="Pfam" id="PF00871">
    <property type="entry name" value="Acetate_kinase"/>
    <property type="match status" value="1"/>
</dbReference>
<dbReference type="NCBIfam" id="TIGR00016">
    <property type="entry name" value="ackA"/>
    <property type="match status" value="1"/>
</dbReference>
<dbReference type="GO" id="GO:0008776">
    <property type="term" value="F:acetate kinase activity"/>
    <property type="evidence" value="ECO:0007669"/>
    <property type="project" value="UniProtKB-UniRule"/>
</dbReference>
<comment type="function">
    <text evidence="6">Catalyzes the formation of acetyl phosphate from acetate and ATP. Can also catalyze the reverse reaction.</text>
</comment>
<dbReference type="Gene3D" id="3.30.420.40">
    <property type="match status" value="2"/>
</dbReference>
<dbReference type="PROSITE" id="PS01075">
    <property type="entry name" value="ACETATE_KINASE_1"/>
    <property type="match status" value="1"/>
</dbReference>
<evidence type="ECO:0000256" key="7">
    <source>
        <dbReference type="RuleBase" id="RU003835"/>
    </source>
</evidence>
<keyword evidence="5 6" id="KW-0067">ATP-binding</keyword>
<evidence type="ECO:0000313" key="8">
    <source>
        <dbReference type="EMBL" id="TYB32211.1"/>
    </source>
</evidence>
<dbReference type="GO" id="GO:0006083">
    <property type="term" value="P:acetate metabolic process"/>
    <property type="evidence" value="ECO:0007669"/>
    <property type="project" value="TreeGrafter"/>
</dbReference>
<dbReference type="InterPro" id="IPR023865">
    <property type="entry name" value="Aliphatic_acid_kinase_CS"/>
</dbReference>
<dbReference type="Proteomes" id="UP000324143">
    <property type="component" value="Unassembled WGS sequence"/>
</dbReference>
<feature type="site" description="Transition state stabilizer" evidence="6">
    <location>
        <position position="179"/>
    </location>
</feature>
<sequence>MNILIINAGSSSIKFQLMDVDSEETKIKGLVQRINQDNPEISWKIRKEKSKKKINIEDHRGGLKEVLDLLVDKENGVLESYDQIDAVGHRYVHGGEKFQDSTLIKDELMKDFEKLNHLAPLHNPNNLAGVRAIKELIPEVPNVAVFDTSFHSKLPPKAYVYPLPYELYEEKGIRRYGFHGTSHHYVSMEAADMINKPYEEAKIITCHMGNGISFSAIDGGHSVDTSLGFSTVCGIPMGTRSGDFDVGLVTHLIKSEGYSVDEVHEMIYKKSGLLGVSGISNDARDVEKAAWEEGNERAQLALDILHYKAKKYIGSYIAAMNGLDALVFTAGIGENGWESREAICKDMEYLGIKLDKEKNRVRGKKADVSKKNSPVRILAIPTNEELMIAKETKRVVNNL</sequence>
<feature type="binding site" evidence="6">
    <location>
        <begin position="207"/>
        <end position="211"/>
    </location>
    <ligand>
        <name>ATP</name>
        <dbReference type="ChEBI" id="CHEBI:30616"/>
    </ligand>
</feature>
<comment type="subcellular location">
    <subcellularLocation>
        <location evidence="6">Cytoplasm</location>
    </subcellularLocation>
</comment>
<organism evidence="8 9">
    <name type="scientific">Candidatus Mcinerneyibacterium aminivorans</name>
    <dbReference type="NCBI Taxonomy" id="2703815"/>
    <lineage>
        <taxon>Bacteria</taxon>
        <taxon>Candidatus Macinerneyibacteriota</taxon>
        <taxon>Candidatus Mcinerneyibacteria</taxon>
        <taxon>Candidatus Mcinerneyibacteriales</taxon>
        <taxon>Candidatus Mcinerneyibacteriaceae</taxon>
        <taxon>Candidatus Mcinerneyibacterium</taxon>
    </lineage>
</organism>
<evidence type="ECO:0000256" key="4">
    <source>
        <dbReference type="ARBA" id="ARBA00022777"/>
    </source>
</evidence>
<keyword evidence="6" id="KW-0963">Cytoplasm</keyword>
<keyword evidence="9" id="KW-1185">Reference proteome</keyword>
<evidence type="ECO:0000256" key="3">
    <source>
        <dbReference type="ARBA" id="ARBA00022741"/>
    </source>
</evidence>
<dbReference type="PANTHER" id="PTHR21060:SF15">
    <property type="entry name" value="ACETATE KINASE-RELATED"/>
    <property type="match status" value="1"/>
</dbReference>
<comment type="catalytic activity">
    <reaction evidence="6">
        <text>acetate + ATP = acetyl phosphate + ADP</text>
        <dbReference type="Rhea" id="RHEA:11352"/>
        <dbReference type="ChEBI" id="CHEBI:22191"/>
        <dbReference type="ChEBI" id="CHEBI:30089"/>
        <dbReference type="ChEBI" id="CHEBI:30616"/>
        <dbReference type="ChEBI" id="CHEBI:456216"/>
        <dbReference type="EC" id="2.7.2.1"/>
    </reaction>
</comment>
<dbReference type="AlphaFoldDB" id="A0A5D0MKZ5"/>
<dbReference type="GO" id="GO:0000287">
    <property type="term" value="F:magnesium ion binding"/>
    <property type="evidence" value="ECO:0007669"/>
    <property type="project" value="UniProtKB-UniRule"/>
</dbReference>
<dbReference type="InterPro" id="IPR000890">
    <property type="entry name" value="Aliphatic_acid_kin_short-chain"/>
</dbReference>
<evidence type="ECO:0000256" key="1">
    <source>
        <dbReference type="ARBA" id="ARBA00008748"/>
    </source>
</evidence>
<accession>A0A5D0MKZ5</accession>
<evidence type="ECO:0000256" key="5">
    <source>
        <dbReference type="ARBA" id="ARBA00022840"/>
    </source>
</evidence>
<dbReference type="SUPFAM" id="SSF53067">
    <property type="entry name" value="Actin-like ATPase domain"/>
    <property type="match status" value="2"/>
</dbReference>
<dbReference type="PIRSF" id="PIRSF000722">
    <property type="entry name" value="Acetate_prop_kin"/>
    <property type="match status" value="1"/>
</dbReference>
<dbReference type="GO" id="GO:0005524">
    <property type="term" value="F:ATP binding"/>
    <property type="evidence" value="ECO:0007669"/>
    <property type="project" value="UniProtKB-KW"/>
</dbReference>
<comment type="subunit">
    <text evidence="6">Homodimer.</text>
</comment>
<dbReference type="InterPro" id="IPR004372">
    <property type="entry name" value="Ac/propionate_kinase"/>
</dbReference>
<dbReference type="CDD" id="cd24010">
    <property type="entry name" value="ASKHA_NBD_AcK_PK"/>
    <property type="match status" value="1"/>
</dbReference>
<feature type="binding site" evidence="6">
    <location>
        <position position="7"/>
    </location>
    <ligand>
        <name>Mg(2+)</name>
        <dbReference type="ChEBI" id="CHEBI:18420"/>
    </ligand>
</feature>
<keyword evidence="6" id="KW-0479">Metal-binding</keyword>
<keyword evidence="4 6" id="KW-0418">Kinase</keyword>
<dbReference type="GO" id="GO:0006085">
    <property type="term" value="P:acetyl-CoA biosynthetic process"/>
    <property type="evidence" value="ECO:0007669"/>
    <property type="project" value="UniProtKB-UniRule"/>
</dbReference>
<evidence type="ECO:0000313" key="9">
    <source>
        <dbReference type="Proteomes" id="UP000324143"/>
    </source>
</evidence>
<dbReference type="PANTHER" id="PTHR21060">
    <property type="entry name" value="ACETATE KINASE"/>
    <property type="match status" value="1"/>
</dbReference>
<keyword evidence="6" id="KW-0460">Magnesium</keyword>
<feature type="binding site" evidence="6">
    <location>
        <position position="90"/>
    </location>
    <ligand>
        <name>substrate</name>
    </ligand>
</feature>
<dbReference type="InterPro" id="IPR043129">
    <property type="entry name" value="ATPase_NBD"/>
</dbReference>
<feature type="binding site" evidence="6">
    <location>
        <position position="14"/>
    </location>
    <ligand>
        <name>ATP</name>
        <dbReference type="ChEBI" id="CHEBI:30616"/>
    </ligand>
</feature>
<proteinExistence type="inferred from homology"/>
<dbReference type="PRINTS" id="PR00471">
    <property type="entry name" value="ACETATEKNASE"/>
</dbReference>
<keyword evidence="3 6" id="KW-0547">Nucleotide-binding</keyword>